<dbReference type="GO" id="GO:0098797">
    <property type="term" value="C:plasma membrane protein complex"/>
    <property type="evidence" value="ECO:0007669"/>
    <property type="project" value="TreeGrafter"/>
</dbReference>
<keyword evidence="11" id="KW-1185">Reference proteome</keyword>
<accession>A0A0S2HYM6</accession>
<comment type="similarity">
    <text evidence="2">Belongs to the ABC-4 integral membrane protein family. LolC/E subfamily.</text>
</comment>
<comment type="subcellular location">
    <subcellularLocation>
        <location evidence="1">Cell membrane</location>
        <topology evidence="1">Multi-pass membrane protein</topology>
    </subcellularLocation>
</comment>
<dbReference type="RefSeq" id="WP_057952605.1">
    <property type="nucleotide sequence ID" value="NZ_CP013118.1"/>
</dbReference>
<evidence type="ECO:0000256" key="7">
    <source>
        <dbReference type="SAM" id="Phobius"/>
    </source>
</evidence>
<evidence type="ECO:0000256" key="6">
    <source>
        <dbReference type="ARBA" id="ARBA00023136"/>
    </source>
</evidence>
<dbReference type="Pfam" id="PF12704">
    <property type="entry name" value="MacB_PCD"/>
    <property type="match status" value="1"/>
</dbReference>
<protein>
    <submittedName>
        <fullName evidence="10">Lipoprotein-releasing system transmembrane protein LolE</fullName>
    </submittedName>
</protein>
<feature type="transmembrane region" description="Helical" evidence="7">
    <location>
        <begin position="29"/>
        <end position="51"/>
    </location>
</feature>
<evidence type="ECO:0000259" key="8">
    <source>
        <dbReference type="Pfam" id="PF02687"/>
    </source>
</evidence>
<dbReference type="EMBL" id="CP013118">
    <property type="protein sequence ID" value="ALO15117.1"/>
    <property type="molecule type" value="Genomic_DNA"/>
</dbReference>
<keyword evidence="5 7" id="KW-1133">Transmembrane helix</keyword>
<keyword evidence="6 7" id="KW-0472">Membrane</keyword>
<dbReference type="STRING" id="1307839.L21SP5_01467"/>
<evidence type="ECO:0000259" key="9">
    <source>
        <dbReference type="Pfam" id="PF12704"/>
    </source>
</evidence>
<feature type="transmembrane region" description="Helical" evidence="7">
    <location>
        <begin position="281"/>
        <end position="305"/>
    </location>
</feature>
<evidence type="ECO:0000256" key="5">
    <source>
        <dbReference type="ARBA" id="ARBA00022989"/>
    </source>
</evidence>
<dbReference type="Pfam" id="PF02687">
    <property type="entry name" value="FtsX"/>
    <property type="match status" value="1"/>
</dbReference>
<evidence type="ECO:0000256" key="2">
    <source>
        <dbReference type="ARBA" id="ARBA00005236"/>
    </source>
</evidence>
<dbReference type="PANTHER" id="PTHR30489">
    <property type="entry name" value="LIPOPROTEIN-RELEASING SYSTEM TRANSMEMBRANE PROTEIN LOLE"/>
    <property type="match status" value="1"/>
</dbReference>
<evidence type="ECO:0000256" key="3">
    <source>
        <dbReference type="ARBA" id="ARBA00022475"/>
    </source>
</evidence>
<dbReference type="OrthoDB" id="1522670at2"/>
<dbReference type="AlphaFoldDB" id="A0A0S2HYM6"/>
<feature type="transmembrane region" description="Helical" evidence="7">
    <location>
        <begin position="378"/>
        <end position="404"/>
    </location>
</feature>
<dbReference type="InterPro" id="IPR003838">
    <property type="entry name" value="ABC3_permease_C"/>
</dbReference>
<feature type="domain" description="ABC3 transporter permease C-terminal" evidence="8">
    <location>
        <begin position="283"/>
        <end position="407"/>
    </location>
</feature>
<evidence type="ECO:0000313" key="10">
    <source>
        <dbReference type="EMBL" id="ALO15117.1"/>
    </source>
</evidence>
<dbReference type="InterPro" id="IPR051447">
    <property type="entry name" value="Lipoprotein-release_system"/>
</dbReference>
<evidence type="ECO:0000313" key="11">
    <source>
        <dbReference type="Proteomes" id="UP000064893"/>
    </source>
</evidence>
<dbReference type="Proteomes" id="UP000064893">
    <property type="component" value="Chromosome"/>
</dbReference>
<gene>
    <name evidence="10" type="primary">lolE_2</name>
    <name evidence="10" type="ORF">L21SP5_01467</name>
</gene>
<evidence type="ECO:0000256" key="4">
    <source>
        <dbReference type="ARBA" id="ARBA00022692"/>
    </source>
</evidence>
<dbReference type="GO" id="GO:0044874">
    <property type="term" value="P:lipoprotein localization to outer membrane"/>
    <property type="evidence" value="ECO:0007669"/>
    <property type="project" value="TreeGrafter"/>
</dbReference>
<reference evidence="10 11" key="1">
    <citation type="submission" date="2015-11" db="EMBL/GenBank/DDBJ databases">
        <title>Description and complete genome sequence of a novel strain predominating in hypersaline microbial mats and representing a new family of the Bacteriodetes phylum.</title>
        <authorList>
            <person name="Spring S."/>
            <person name="Bunk B."/>
            <person name="Sproer C."/>
            <person name="Klenk H.-P."/>
        </authorList>
    </citation>
    <scope>NUCLEOTIDE SEQUENCE [LARGE SCALE GENOMIC DNA]</scope>
    <source>
        <strain evidence="10 11">L21-Spi-D4</strain>
    </source>
</reference>
<sequence length="415" mass="47683">MSFARYIAKRYNHTSKKGEQLWSKPMMRIAVFGIILGMIVMITAVAIITGFKKQIREKVTGFSAHIQLVNRDLNRSYEYTPVDNNWDYLDEIQHYEGVNSIHPFITKPGVIKKDDEIEAIVLKGVDSTYSWSFFNKYLISGEAPKLDSTKKSNGILLSAYIANRLKLKVGDRINMFFMQKPIRLRRFTLAGIYQTNLKTFDELYAVVDLRHLQKLNNWEPNQYSGFEIMVNDFDQVRQIERKISSRVALEFNSKNESLQTISTLDMSPQIYDWLQLQNMNVWVILILITLVAGINMITGLLINILEKTNQIGLFKAMGATDKQIIKIFMINAAKIIGKGMIWGNIIGITLCYLQQEFGLVSLDPDSYYLSEVPINFNWTYFILLNAGAFIVNLAMMILPSLIIARIRPVQAIKFN</sequence>
<organism evidence="10 11">
    <name type="scientific">Salinivirga cyanobacteriivorans</name>
    <dbReference type="NCBI Taxonomy" id="1307839"/>
    <lineage>
        <taxon>Bacteria</taxon>
        <taxon>Pseudomonadati</taxon>
        <taxon>Bacteroidota</taxon>
        <taxon>Bacteroidia</taxon>
        <taxon>Bacteroidales</taxon>
        <taxon>Salinivirgaceae</taxon>
        <taxon>Salinivirga</taxon>
    </lineage>
</organism>
<keyword evidence="4 7" id="KW-0812">Transmembrane</keyword>
<dbReference type="PANTHER" id="PTHR30489:SF0">
    <property type="entry name" value="LIPOPROTEIN-RELEASING SYSTEM TRANSMEMBRANE PROTEIN LOLE"/>
    <property type="match status" value="1"/>
</dbReference>
<keyword evidence="10" id="KW-0449">Lipoprotein</keyword>
<keyword evidence="3" id="KW-1003">Cell membrane</keyword>
<feature type="transmembrane region" description="Helical" evidence="7">
    <location>
        <begin position="335"/>
        <end position="355"/>
    </location>
</feature>
<feature type="domain" description="MacB-like periplasmic core" evidence="9">
    <location>
        <begin position="29"/>
        <end position="244"/>
    </location>
</feature>
<dbReference type="InterPro" id="IPR025857">
    <property type="entry name" value="MacB_PCD"/>
</dbReference>
<proteinExistence type="inferred from homology"/>
<dbReference type="KEGG" id="blq:L21SP5_01467"/>
<evidence type="ECO:0000256" key="1">
    <source>
        <dbReference type="ARBA" id="ARBA00004651"/>
    </source>
</evidence>
<name>A0A0S2HYM6_9BACT</name>